<feature type="transmembrane region" description="Helical" evidence="1">
    <location>
        <begin position="180"/>
        <end position="204"/>
    </location>
</feature>
<dbReference type="OMA" id="LNEYCST"/>
<dbReference type="AlphaFoldDB" id="D3B380"/>
<accession>D3B380</accession>
<protein>
    <submittedName>
        <fullName evidence="3">Uncharacterized protein</fullName>
    </submittedName>
</protein>
<name>D3B380_HETP5</name>
<feature type="chain" id="PRO_5003041880" evidence="2">
    <location>
        <begin position="21"/>
        <end position="206"/>
    </location>
</feature>
<dbReference type="InParanoid" id="D3B380"/>
<gene>
    <name evidence="3" type="ORF">PPL_02846</name>
</gene>
<dbReference type="EMBL" id="ADBJ01000010">
    <property type="protein sequence ID" value="EFA83778.1"/>
    <property type="molecule type" value="Genomic_DNA"/>
</dbReference>
<reference evidence="3 4" key="1">
    <citation type="journal article" date="2011" name="Genome Res.">
        <title>Phylogeny-wide analysis of social amoeba genomes highlights ancient origins for complex intercellular communication.</title>
        <authorList>
            <person name="Heidel A.J."/>
            <person name="Lawal H.M."/>
            <person name="Felder M."/>
            <person name="Schilde C."/>
            <person name="Helps N.R."/>
            <person name="Tunggal B."/>
            <person name="Rivero F."/>
            <person name="John U."/>
            <person name="Schleicher M."/>
            <person name="Eichinger L."/>
            <person name="Platzer M."/>
            <person name="Noegel A.A."/>
            <person name="Schaap P."/>
            <person name="Gloeckner G."/>
        </authorList>
    </citation>
    <scope>NUCLEOTIDE SEQUENCE [LARGE SCALE GENOMIC DNA]</scope>
    <source>
        <strain evidence="4">ATCC 26659 / Pp 5 / PN500</strain>
    </source>
</reference>
<organism evidence="3 4">
    <name type="scientific">Heterostelium pallidum (strain ATCC 26659 / Pp 5 / PN500)</name>
    <name type="common">Cellular slime mold</name>
    <name type="synonym">Polysphondylium pallidum</name>
    <dbReference type="NCBI Taxonomy" id="670386"/>
    <lineage>
        <taxon>Eukaryota</taxon>
        <taxon>Amoebozoa</taxon>
        <taxon>Evosea</taxon>
        <taxon>Eumycetozoa</taxon>
        <taxon>Dictyostelia</taxon>
        <taxon>Acytosteliales</taxon>
        <taxon>Acytosteliaceae</taxon>
        <taxon>Heterostelium</taxon>
    </lineage>
</organism>
<feature type="signal peptide" evidence="2">
    <location>
        <begin position="1"/>
        <end position="20"/>
    </location>
</feature>
<keyword evidence="1" id="KW-0812">Transmembrane</keyword>
<keyword evidence="2" id="KW-0732">Signal</keyword>
<evidence type="ECO:0000256" key="2">
    <source>
        <dbReference type="SAM" id="SignalP"/>
    </source>
</evidence>
<evidence type="ECO:0000256" key="1">
    <source>
        <dbReference type="SAM" id="Phobius"/>
    </source>
</evidence>
<keyword evidence="4" id="KW-1185">Reference proteome</keyword>
<evidence type="ECO:0000313" key="4">
    <source>
        <dbReference type="Proteomes" id="UP000001396"/>
    </source>
</evidence>
<evidence type="ECO:0000313" key="3">
    <source>
        <dbReference type="EMBL" id="EFA83778.1"/>
    </source>
</evidence>
<comment type="caution">
    <text evidence="3">The sequence shown here is derived from an EMBL/GenBank/DDBJ whole genome shotgun (WGS) entry which is preliminary data.</text>
</comment>
<dbReference type="RefSeq" id="XP_020435895.1">
    <property type="nucleotide sequence ID" value="XM_020573823.1"/>
</dbReference>
<keyword evidence="1" id="KW-0472">Membrane</keyword>
<proteinExistence type="predicted"/>
<dbReference type="FunCoup" id="D3B380">
    <property type="interactions" value="805"/>
</dbReference>
<dbReference type="Proteomes" id="UP000001396">
    <property type="component" value="Unassembled WGS sequence"/>
</dbReference>
<sequence>MRTFALVVVLLAVLASTAQANKKTCLEQHECSSDQYCFGGYCVSCKSNADCALNEYCNIKNMRDLDRFGSCQKFPYNHAKCIPLESGDLADPRVDNSTKCAVQYYDPSNPNVNQRMVTEYQGYCIEGRCRLCDYTGNNGKNDAESGNEGKGKPRTCVFPGKYATPHSAEWSPGRYYENPVYVWLAIFFCFIFIITVFNMLGYLFHK</sequence>
<dbReference type="GeneID" id="31358369"/>
<keyword evidence="1" id="KW-1133">Transmembrane helix</keyword>